<sequence length="152" mass="17272">MNYMKKLDEAIELFKNLISATTNEAKSAVLATNQDNEIADKLLVLLKNKTLYLPALTLLPSITKNDSNKRLRNYVSFVNAIDKLEGKKLNAYVFDYVLRHIDEEELKMYKAILTNADLVPVVKEPVDETVLEEKIQEEVAQGEKVQEDVESA</sequence>
<comment type="caution">
    <text evidence="1">The sequence shown here is derived from an EMBL/GenBank/DDBJ whole genome shotgun (WGS) entry which is preliminary data.</text>
</comment>
<reference evidence="1 2" key="1">
    <citation type="submission" date="2016-10" db="EMBL/GenBank/DDBJ databases">
        <title>Comparative genomics of Bacillus thuringiensis reveals a path to pathogens against multiple invertebrate hosts.</title>
        <authorList>
            <person name="Zheng J."/>
            <person name="Gao Q."/>
            <person name="Liu H."/>
            <person name="Peng D."/>
            <person name="Ruan L."/>
            <person name="Sun M."/>
        </authorList>
    </citation>
    <scope>NUCLEOTIDE SEQUENCE [LARGE SCALE GENOMIC DNA]</scope>
    <source>
        <strain evidence="1">BGSC 4BW1</strain>
    </source>
</reference>
<name>A0A9X6LRT3_BACTU</name>
<dbReference type="AlphaFoldDB" id="A0A9X6LRT3"/>
<dbReference type="Proteomes" id="UP000195120">
    <property type="component" value="Unassembled WGS sequence"/>
</dbReference>
<evidence type="ECO:0000313" key="1">
    <source>
        <dbReference type="EMBL" id="OUB48079.1"/>
    </source>
</evidence>
<protein>
    <submittedName>
        <fullName evidence="1">Uncharacterized protein</fullName>
    </submittedName>
</protein>
<organism evidence="1 2">
    <name type="scientific">Bacillus thuringiensis serovar iberica</name>
    <dbReference type="NCBI Taxonomy" id="180866"/>
    <lineage>
        <taxon>Bacteria</taxon>
        <taxon>Bacillati</taxon>
        <taxon>Bacillota</taxon>
        <taxon>Bacilli</taxon>
        <taxon>Bacillales</taxon>
        <taxon>Bacillaceae</taxon>
        <taxon>Bacillus</taxon>
        <taxon>Bacillus cereus group</taxon>
    </lineage>
</organism>
<gene>
    <name evidence="1" type="ORF">BK741_14815</name>
</gene>
<accession>A0A9X6LRT3</accession>
<evidence type="ECO:0000313" key="2">
    <source>
        <dbReference type="Proteomes" id="UP000195120"/>
    </source>
</evidence>
<dbReference type="RefSeq" id="WP_001108693.1">
    <property type="nucleotide sequence ID" value="NZ_MOOP01000090.1"/>
</dbReference>
<proteinExistence type="predicted"/>
<dbReference type="EMBL" id="MOOP01000090">
    <property type="protein sequence ID" value="OUB48079.1"/>
    <property type="molecule type" value="Genomic_DNA"/>
</dbReference>